<proteinExistence type="predicted"/>
<sequence length="169" mass="18692">MAECENVTPLASCAFDPITSTDDDHLSFSSHQAGSSLHLYSPGRAKLYKTGKKFGAEVELFVNKHNAPHAAPSENNLRGRVDFLTALYQFEWRFVCVCTVRTVLAAAMLEVAGPRKRRGCQATAVRYYGLDLYANAAANAVRLLEDRTRSGRQIKGREGKRSELERSAP</sequence>
<accession>A0AAV3Z5T5</accession>
<comment type="caution">
    <text evidence="1">The sequence shown here is derived from an EMBL/GenBank/DDBJ whole genome shotgun (WGS) entry which is preliminary data.</text>
</comment>
<evidence type="ECO:0000313" key="1">
    <source>
        <dbReference type="EMBL" id="GFN90673.1"/>
    </source>
</evidence>
<protein>
    <submittedName>
        <fullName evidence="1">Uncharacterized protein</fullName>
    </submittedName>
</protein>
<keyword evidence="2" id="KW-1185">Reference proteome</keyword>
<evidence type="ECO:0000313" key="2">
    <source>
        <dbReference type="Proteomes" id="UP000735302"/>
    </source>
</evidence>
<dbReference type="AlphaFoldDB" id="A0AAV3Z5T5"/>
<name>A0AAV3Z5T5_9GAST</name>
<gene>
    <name evidence="1" type="ORF">PoB_001717900</name>
</gene>
<dbReference type="Proteomes" id="UP000735302">
    <property type="component" value="Unassembled WGS sequence"/>
</dbReference>
<reference evidence="1 2" key="1">
    <citation type="journal article" date="2021" name="Elife">
        <title>Chloroplast acquisition without the gene transfer in kleptoplastic sea slugs, Plakobranchus ocellatus.</title>
        <authorList>
            <person name="Maeda T."/>
            <person name="Takahashi S."/>
            <person name="Yoshida T."/>
            <person name="Shimamura S."/>
            <person name="Takaki Y."/>
            <person name="Nagai Y."/>
            <person name="Toyoda A."/>
            <person name="Suzuki Y."/>
            <person name="Arimoto A."/>
            <person name="Ishii H."/>
            <person name="Satoh N."/>
            <person name="Nishiyama T."/>
            <person name="Hasebe M."/>
            <person name="Maruyama T."/>
            <person name="Minagawa J."/>
            <person name="Obokata J."/>
            <person name="Shigenobu S."/>
        </authorList>
    </citation>
    <scope>NUCLEOTIDE SEQUENCE [LARGE SCALE GENOMIC DNA]</scope>
</reference>
<dbReference type="EMBL" id="BLXT01002056">
    <property type="protein sequence ID" value="GFN90673.1"/>
    <property type="molecule type" value="Genomic_DNA"/>
</dbReference>
<organism evidence="1 2">
    <name type="scientific">Plakobranchus ocellatus</name>
    <dbReference type="NCBI Taxonomy" id="259542"/>
    <lineage>
        <taxon>Eukaryota</taxon>
        <taxon>Metazoa</taxon>
        <taxon>Spiralia</taxon>
        <taxon>Lophotrochozoa</taxon>
        <taxon>Mollusca</taxon>
        <taxon>Gastropoda</taxon>
        <taxon>Heterobranchia</taxon>
        <taxon>Euthyneura</taxon>
        <taxon>Panpulmonata</taxon>
        <taxon>Sacoglossa</taxon>
        <taxon>Placobranchoidea</taxon>
        <taxon>Plakobranchidae</taxon>
        <taxon>Plakobranchus</taxon>
    </lineage>
</organism>